<accession>A0A364XWY1</accession>
<dbReference type="PANTHER" id="PTHR11748:SF114">
    <property type="entry name" value="ARYL-ALCOHOL OXIDASE VANILLYL-ALCOHOL OXIDASE (AFU_ORTHOLOGUE AFUA_3G09500)-RELATED"/>
    <property type="match status" value="1"/>
</dbReference>
<proteinExistence type="predicted"/>
<dbReference type="EMBL" id="QMFY01000017">
    <property type="protein sequence ID" value="RAV98483.1"/>
    <property type="molecule type" value="Genomic_DNA"/>
</dbReference>
<keyword evidence="2" id="KW-0274">FAD</keyword>
<dbReference type="InterPro" id="IPR016166">
    <property type="entry name" value="FAD-bd_PCMH"/>
</dbReference>
<reference evidence="4 5" key="1">
    <citation type="submission" date="2018-06" db="EMBL/GenBank/DDBJ databases">
        <title>Chryseolinea flavus sp. nov., a member of the phylum Bacteroidetes isolated from soil.</title>
        <authorList>
            <person name="Li Y."/>
            <person name="Wang J."/>
        </authorList>
    </citation>
    <scope>NUCLEOTIDE SEQUENCE [LARGE SCALE GENOMIC DNA]</scope>
    <source>
        <strain evidence="4 5">SDU1-6</strain>
    </source>
</reference>
<keyword evidence="5" id="KW-1185">Reference proteome</keyword>
<protein>
    <recommendedName>
        <fullName evidence="3">FAD-binding PCMH-type domain-containing protein</fullName>
    </recommendedName>
</protein>
<dbReference type="InterPro" id="IPR016169">
    <property type="entry name" value="FAD-bd_PCMH_sub2"/>
</dbReference>
<dbReference type="OrthoDB" id="9767256at2"/>
<dbReference type="Proteomes" id="UP000251889">
    <property type="component" value="Unassembled WGS sequence"/>
</dbReference>
<dbReference type="GO" id="GO:0004458">
    <property type="term" value="F:D-lactate dehydrogenase (cytochrome) activity"/>
    <property type="evidence" value="ECO:0007669"/>
    <property type="project" value="TreeGrafter"/>
</dbReference>
<keyword evidence="1" id="KW-0285">Flavoprotein</keyword>
<evidence type="ECO:0000256" key="2">
    <source>
        <dbReference type="ARBA" id="ARBA00022827"/>
    </source>
</evidence>
<dbReference type="SUPFAM" id="SSF55103">
    <property type="entry name" value="FAD-linked oxidases, C-terminal domain"/>
    <property type="match status" value="1"/>
</dbReference>
<dbReference type="InterPro" id="IPR016170">
    <property type="entry name" value="Cytok_DH_C_sf"/>
</dbReference>
<dbReference type="Gene3D" id="3.30.43.10">
    <property type="entry name" value="Uridine Diphospho-n-acetylenolpyruvylglucosamine Reductase, domain 2"/>
    <property type="match status" value="1"/>
</dbReference>
<dbReference type="InterPro" id="IPR016164">
    <property type="entry name" value="FAD-linked_Oxase-like_C"/>
</dbReference>
<comment type="caution">
    <text evidence="4">The sequence shown here is derived from an EMBL/GenBank/DDBJ whole genome shotgun (WGS) entry which is preliminary data.</text>
</comment>
<organism evidence="4 5">
    <name type="scientific">Pseudochryseolinea flava</name>
    <dbReference type="NCBI Taxonomy" id="2059302"/>
    <lineage>
        <taxon>Bacteria</taxon>
        <taxon>Pseudomonadati</taxon>
        <taxon>Bacteroidota</taxon>
        <taxon>Cytophagia</taxon>
        <taxon>Cytophagales</taxon>
        <taxon>Fulvivirgaceae</taxon>
        <taxon>Pseudochryseolinea</taxon>
    </lineage>
</organism>
<sequence length="519" mass="58168">MSEKLSVALRAWTKLLTSKRVVVDESFLDKESTATFDTHQRVLAVLKPRSTKEVAAIVKIAAKYSIPIYPVSGGKNWGLGSKVPERDGVLIDLSLMKKITGYDEKMGYITVQPGVTFRAAVDFLMRKKSSLMLDTIGSTPDATIVGNTAERGHGMAMYADRFNFVCALEVVLPNGKVINTGFGDFKDSALAPLAKWGVGPYLDGLFTQSNLGIITRLTLWLRAKPQHFTSFIFHVDDEKRLGKVIDVWRQLGLEGLQSSLRVFNDMRMISFGERFPAAEKTPLSEKTRRAMRQKLMIGKWIGLGGLFPPSEAHAMADQALIKERIGGLVDRLIFYDQALIDTTYEHADVQSKQQMDFMFNKTLLRGNVSEAAINMTYWRKSADVKVNDLHQDKAGVIWYCPAIPMTSTAAQMTINVCEKVSRKYGFELNLGFLFISERTLDITGALCYDREIAGEDKRAMDCHDEIMRVLSAKGYSPYRLGVQSMSLMKNHGRDIRRLMKTLKSAFDPCDILAPGHYLL</sequence>
<dbReference type="GO" id="GO:0008720">
    <property type="term" value="F:D-lactate dehydrogenase (NAD+) activity"/>
    <property type="evidence" value="ECO:0007669"/>
    <property type="project" value="TreeGrafter"/>
</dbReference>
<evidence type="ECO:0000259" key="3">
    <source>
        <dbReference type="PROSITE" id="PS51387"/>
    </source>
</evidence>
<evidence type="ECO:0000256" key="1">
    <source>
        <dbReference type="ARBA" id="ARBA00022630"/>
    </source>
</evidence>
<gene>
    <name evidence="4" type="ORF">DQQ10_23455</name>
</gene>
<dbReference type="GO" id="GO:1903457">
    <property type="term" value="P:lactate catabolic process"/>
    <property type="evidence" value="ECO:0007669"/>
    <property type="project" value="TreeGrafter"/>
</dbReference>
<dbReference type="InterPro" id="IPR016167">
    <property type="entry name" value="FAD-bd_PCMH_sub1"/>
</dbReference>
<dbReference type="PANTHER" id="PTHR11748">
    <property type="entry name" value="D-LACTATE DEHYDROGENASE"/>
    <property type="match status" value="1"/>
</dbReference>
<dbReference type="Gene3D" id="3.40.462.10">
    <property type="entry name" value="FAD-linked oxidases, C-terminal domain"/>
    <property type="match status" value="1"/>
</dbReference>
<evidence type="ECO:0000313" key="5">
    <source>
        <dbReference type="Proteomes" id="UP000251889"/>
    </source>
</evidence>
<dbReference type="SUPFAM" id="SSF56176">
    <property type="entry name" value="FAD-binding/transporter-associated domain-like"/>
    <property type="match status" value="1"/>
</dbReference>
<name>A0A364XWY1_9BACT</name>
<dbReference type="PROSITE" id="PS51387">
    <property type="entry name" value="FAD_PCMH"/>
    <property type="match status" value="1"/>
</dbReference>
<dbReference type="InterPro" id="IPR036318">
    <property type="entry name" value="FAD-bd_PCMH-like_sf"/>
</dbReference>
<dbReference type="InterPro" id="IPR006094">
    <property type="entry name" value="Oxid_FAD_bind_N"/>
</dbReference>
<dbReference type="AlphaFoldDB" id="A0A364XWY1"/>
<dbReference type="GO" id="GO:0071949">
    <property type="term" value="F:FAD binding"/>
    <property type="evidence" value="ECO:0007669"/>
    <property type="project" value="InterPro"/>
</dbReference>
<evidence type="ECO:0000313" key="4">
    <source>
        <dbReference type="EMBL" id="RAV98483.1"/>
    </source>
</evidence>
<feature type="domain" description="FAD-binding PCMH-type" evidence="3">
    <location>
        <begin position="38"/>
        <end position="224"/>
    </location>
</feature>
<dbReference type="Gene3D" id="3.30.465.10">
    <property type="match status" value="1"/>
</dbReference>
<dbReference type="RefSeq" id="WP_112749376.1">
    <property type="nucleotide sequence ID" value="NZ_QMFY01000017.1"/>
</dbReference>
<dbReference type="Pfam" id="PF01565">
    <property type="entry name" value="FAD_binding_4"/>
    <property type="match status" value="1"/>
</dbReference>